<keyword evidence="5" id="KW-0342">GTP-binding</keyword>
<dbReference type="PANTHER" id="PTHR24072">
    <property type="entry name" value="RHO FAMILY GTPASE"/>
    <property type="match status" value="1"/>
</dbReference>
<name>A0A162IE35_9EURO</name>
<dbReference type="SMART" id="SM00174">
    <property type="entry name" value="RHO"/>
    <property type="match status" value="1"/>
</dbReference>
<gene>
    <name evidence="10" type="ORF">AAP_05436</name>
</gene>
<dbReference type="GO" id="GO:0007264">
    <property type="term" value="P:small GTPase-mediated signal transduction"/>
    <property type="evidence" value="ECO:0007669"/>
    <property type="project" value="InterPro"/>
</dbReference>
<dbReference type="EMBL" id="AZGZ01000031">
    <property type="protein sequence ID" value="KZZ87732.1"/>
    <property type="molecule type" value="Genomic_DNA"/>
</dbReference>
<comment type="caution">
    <text evidence="10">The sequence shown here is derived from an EMBL/GenBank/DDBJ whole genome shotgun (WGS) entry which is preliminary data.</text>
</comment>
<dbReference type="FunFam" id="3.40.50.300:FF:000678">
    <property type="entry name" value="Rho GTPase Rho4"/>
    <property type="match status" value="1"/>
</dbReference>
<dbReference type="SMART" id="SM00175">
    <property type="entry name" value="RAB"/>
    <property type="match status" value="1"/>
</dbReference>
<feature type="compositionally biased region" description="Low complexity" evidence="9">
    <location>
        <begin position="43"/>
        <end position="61"/>
    </location>
</feature>
<keyword evidence="8" id="KW-0636">Prenylation</keyword>
<feature type="compositionally biased region" description="Basic and acidic residues" evidence="9">
    <location>
        <begin position="28"/>
        <end position="42"/>
    </location>
</feature>
<dbReference type="PROSITE" id="PS51420">
    <property type="entry name" value="RHO"/>
    <property type="match status" value="1"/>
</dbReference>
<dbReference type="NCBIfam" id="TIGR00231">
    <property type="entry name" value="small_GTP"/>
    <property type="match status" value="1"/>
</dbReference>
<dbReference type="InterPro" id="IPR001806">
    <property type="entry name" value="Small_GTPase"/>
</dbReference>
<evidence type="ECO:0000256" key="8">
    <source>
        <dbReference type="ARBA" id="ARBA00023289"/>
    </source>
</evidence>
<feature type="compositionally biased region" description="Polar residues" evidence="9">
    <location>
        <begin position="99"/>
        <end position="122"/>
    </location>
</feature>
<dbReference type="Gene3D" id="3.40.50.300">
    <property type="entry name" value="P-loop containing nucleotide triphosphate hydrolases"/>
    <property type="match status" value="1"/>
</dbReference>
<dbReference type="VEuPathDB" id="FungiDB:AAP_05436"/>
<evidence type="ECO:0000256" key="3">
    <source>
        <dbReference type="ARBA" id="ARBA00022481"/>
    </source>
</evidence>
<feature type="compositionally biased region" description="Basic and acidic residues" evidence="9">
    <location>
        <begin position="1"/>
        <end position="20"/>
    </location>
</feature>
<comment type="similarity">
    <text evidence="2">Belongs to the small GTPase superfamily. Rho family.</text>
</comment>
<dbReference type="CDD" id="cd04132">
    <property type="entry name" value="Rho4_like"/>
    <property type="match status" value="1"/>
</dbReference>
<evidence type="ECO:0000256" key="6">
    <source>
        <dbReference type="ARBA" id="ARBA00023136"/>
    </source>
</evidence>
<evidence type="ECO:0000256" key="4">
    <source>
        <dbReference type="ARBA" id="ARBA00022741"/>
    </source>
</evidence>
<dbReference type="SUPFAM" id="SSF52540">
    <property type="entry name" value="P-loop containing nucleoside triphosphate hydrolases"/>
    <property type="match status" value="1"/>
</dbReference>
<dbReference type="GO" id="GO:0016020">
    <property type="term" value="C:membrane"/>
    <property type="evidence" value="ECO:0007669"/>
    <property type="project" value="UniProtKB-SubCell"/>
</dbReference>
<dbReference type="InterPro" id="IPR003578">
    <property type="entry name" value="Small_GTPase_Rho"/>
</dbReference>
<feature type="compositionally biased region" description="Low complexity" evidence="9">
    <location>
        <begin position="123"/>
        <end position="140"/>
    </location>
</feature>
<evidence type="ECO:0000313" key="10">
    <source>
        <dbReference type="EMBL" id="KZZ87732.1"/>
    </source>
</evidence>
<dbReference type="PRINTS" id="PR00449">
    <property type="entry name" value="RASTRNSFRMNG"/>
</dbReference>
<dbReference type="GO" id="GO:0032506">
    <property type="term" value="P:cytokinetic process"/>
    <property type="evidence" value="ECO:0007669"/>
    <property type="project" value="UniProtKB-ARBA"/>
</dbReference>
<proteinExistence type="inferred from homology"/>
<dbReference type="SMART" id="SM00173">
    <property type="entry name" value="RAS"/>
    <property type="match status" value="1"/>
</dbReference>
<keyword evidence="7" id="KW-0449">Lipoprotein</keyword>
<evidence type="ECO:0000256" key="9">
    <source>
        <dbReference type="SAM" id="MobiDB-lite"/>
    </source>
</evidence>
<keyword evidence="6" id="KW-0472">Membrane</keyword>
<reference evidence="10 11" key="1">
    <citation type="journal article" date="2016" name="Genome Biol. Evol.">
        <title>Divergent and convergent evolution of fungal pathogenicity.</title>
        <authorList>
            <person name="Shang Y."/>
            <person name="Xiao G."/>
            <person name="Zheng P."/>
            <person name="Cen K."/>
            <person name="Zhan S."/>
            <person name="Wang C."/>
        </authorList>
    </citation>
    <scope>NUCLEOTIDE SEQUENCE [LARGE SCALE GENOMIC DNA]</scope>
    <source>
        <strain evidence="10 11">ARSEF 7405</strain>
    </source>
</reference>
<keyword evidence="3" id="KW-0488">Methylation</keyword>
<accession>A0A162IE35</accession>
<dbReference type="AlphaFoldDB" id="A0A162IE35"/>
<dbReference type="SMART" id="SM00176">
    <property type="entry name" value="RAN"/>
    <property type="match status" value="1"/>
</dbReference>
<dbReference type="Pfam" id="PF00071">
    <property type="entry name" value="Ras"/>
    <property type="match status" value="1"/>
</dbReference>
<dbReference type="InterPro" id="IPR005225">
    <property type="entry name" value="Small_GTP-bd"/>
</dbReference>
<keyword evidence="11" id="KW-1185">Reference proteome</keyword>
<dbReference type="GO" id="GO:0005525">
    <property type="term" value="F:GTP binding"/>
    <property type="evidence" value="ECO:0007669"/>
    <property type="project" value="UniProtKB-KW"/>
</dbReference>
<evidence type="ECO:0000256" key="1">
    <source>
        <dbReference type="ARBA" id="ARBA00004370"/>
    </source>
</evidence>
<feature type="region of interest" description="Disordered" evidence="9">
    <location>
        <begin position="1"/>
        <end position="167"/>
    </location>
</feature>
<dbReference type="PROSITE" id="PS51419">
    <property type="entry name" value="RAB"/>
    <property type="match status" value="1"/>
</dbReference>
<feature type="region of interest" description="Disordered" evidence="9">
    <location>
        <begin position="411"/>
        <end position="447"/>
    </location>
</feature>
<evidence type="ECO:0000313" key="11">
    <source>
        <dbReference type="Proteomes" id="UP000242877"/>
    </source>
</evidence>
<dbReference type="GO" id="GO:0003924">
    <property type="term" value="F:GTPase activity"/>
    <property type="evidence" value="ECO:0007669"/>
    <property type="project" value="InterPro"/>
</dbReference>
<dbReference type="InterPro" id="IPR027417">
    <property type="entry name" value="P-loop_NTPase"/>
</dbReference>
<dbReference type="OrthoDB" id="8830751at2759"/>
<dbReference type="PROSITE" id="PS51421">
    <property type="entry name" value="RAS"/>
    <property type="match status" value="1"/>
</dbReference>
<keyword evidence="4" id="KW-0547">Nucleotide-binding</keyword>
<organism evidence="10 11">
    <name type="scientific">Ascosphaera apis ARSEF 7405</name>
    <dbReference type="NCBI Taxonomy" id="392613"/>
    <lineage>
        <taxon>Eukaryota</taxon>
        <taxon>Fungi</taxon>
        <taxon>Dikarya</taxon>
        <taxon>Ascomycota</taxon>
        <taxon>Pezizomycotina</taxon>
        <taxon>Eurotiomycetes</taxon>
        <taxon>Eurotiomycetidae</taxon>
        <taxon>Onygenales</taxon>
        <taxon>Ascosphaeraceae</taxon>
        <taxon>Ascosphaera</taxon>
    </lineage>
</organism>
<protein>
    <submittedName>
        <fullName evidence="10">Small GTPase superfamily, Rho type</fullName>
    </submittedName>
</protein>
<comment type="subcellular location">
    <subcellularLocation>
        <location evidence="1">Membrane</location>
    </subcellularLocation>
</comment>
<evidence type="ECO:0000256" key="5">
    <source>
        <dbReference type="ARBA" id="ARBA00023134"/>
    </source>
</evidence>
<sequence>MSIRMYNDHVDYGHDEEENRQQLQYEQEYYHHQDQYQDHQEQAQEQPAYMSFPPSSSSPSRSPRPLPQRPSARQLPSPAQHHSLSRPASPRKPVETDTDFSSYASSQNTHITHPTSSQSPLSQCQNQPQTQTHNTQTQTQLESQTHAEIQEQEQARVQTQPPRPPDYSKKFVVVGDGGCGKTCLLISYSQGYFPERYVPTVFENYITQTTHRASGKTVELALWDTAGQEEYDRLRPLSYPETDLLFVCFAIDCPASLENIMDKWYPEVLHFCPSTPLILVGLKSDLRSKRTCIELLKTQGLTPVTSEQGQAVAARMGAMYIECSSKEMNNVEEVFEMAVNVVVDVEEEELAYASGAIDPNTRGLEYGAGNGFTGNGNVNVGVRGSTIADRSMAGGRNSAYSSPAVARRATVAGMPKDTSRNAAGASRSTGGKSGKMERKTMGGKKIKKRQCVLL</sequence>
<evidence type="ECO:0000256" key="7">
    <source>
        <dbReference type="ARBA" id="ARBA00023288"/>
    </source>
</evidence>
<evidence type="ECO:0000256" key="2">
    <source>
        <dbReference type="ARBA" id="ARBA00010142"/>
    </source>
</evidence>
<dbReference type="Proteomes" id="UP000242877">
    <property type="component" value="Unassembled WGS sequence"/>
</dbReference>